<dbReference type="EMBL" id="BMAV01017284">
    <property type="protein sequence ID" value="GFY68824.1"/>
    <property type="molecule type" value="Genomic_DNA"/>
</dbReference>
<protein>
    <submittedName>
        <fullName evidence="1">Uncharacterized protein</fullName>
    </submittedName>
</protein>
<gene>
    <name evidence="1" type="primary">NCL1_48543</name>
    <name evidence="1" type="ORF">TNIN_85771</name>
</gene>
<proteinExistence type="predicted"/>
<dbReference type="Proteomes" id="UP000886998">
    <property type="component" value="Unassembled WGS sequence"/>
</dbReference>
<accession>A0A8X7CEB0</accession>
<evidence type="ECO:0000313" key="2">
    <source>
        <dbReference type="Proteomes" id="UP000886998"/>
    </source>
</evidence>
<keyword evidence="2" id="KW-1185">Reference proteome</keyword>
<comment type="caution">
    <text evidence="1">The sequence shown here is derived from an EMBL/GenBank/DDBJ whole genome shotgun (WGS) entry which is preliminary data.</text>
</comment>
<reference evidence="1" key="1">
    <citation type="submission" date="2020-08" db="EMBL/GenBank/DDBJ databases">
        <title>Multicomponent nature underlies the extraordinary mechanical properties of spider dragline silk.</title>
        <authorList>
            <person name="Kono N."/>
            <person name="Nakamura H."/>
            <person name="Mori M."/>
            <person name="Yoshida Y."/>
            <person name="Ohtoshi R."/>
            <person name="Malay A.D."/>
            <person name="Moran D.A.P."/>
            <person name="Tomita M."/>
            <person name="Numata K."/>
            <person name="Arakawa K."/>
        </authorList>
    </citation>
    <scope>NUCLEOTIDE SEQUENCE</scope>
</reference>
<dbReference type="OrthoDB" id="412981at2759"/>
<dbReference type="AlphaFoldDB" id="A0A8X7CEB0"/>
<organism evidence="1 2">
    <name type="scientific">Trichonephila inaurata madagascariensis</name>
    <dbReference type="NCBI Taxonomy" id="2747483"/>
    <lineage>
        <taxon>Eukaryota</taxon>
        <taxon>Metazoa</taxon>
        <taxon>Ecdysozoa</taxon>
        <taxon>Arthropoda</taxon>
        <taxon>Chelicerata</taxon>
        <taxon>Arachnida</taxon>
        <taxon>Araneae</taxon>
        <taxon>Araneomorphae</taxon>
        <taxon>Entelegynae</taxon>
        <taxon>Araneoidea</taxon>
        <taxon>Nephilidae</taxon>
        <taxon>Trichonephila</taxon>
        <taxon>Trichonephila inaurata</taxon>
    </lineage>
</organism>
<name>A0A8X7CEB0_9ARAC</name>
<sequence>MENQSDDQSVIMEEINPPTLTDEQKCTNLQSIVKQIRIFTTRKDHVTQMLDIEKRIPDTTTQTTQKLEAEAASLDKNIESLDELSSDHNTISLHFPRTSKFEIPPPQLNTTFSKILENPENFDLPNGISTHEIESQVSNITNEILSTYANATIPFYHSEQPYVQGELKDLIEECNKARKTRQQFRHP</sequence>
<evidence type="ECO:0000313" key="1">
    <source>
        <dbReference type="EMBL" id="GFY68824.1"/>
    </source>
</evidence>